<dbReference type="AlphaFoldDB" id="A0A0G0BKR9"/>
<evidence type="ECO:0000256" key="1">
    <source>
        <dbReference type="SAM" id="Phobius"/>
    </source>
</evidence>
<proteinExistence type="predicted"/>
<keyword evidence="1" id="KW-0472">Membrane</keyword>
<keyword evidence="1" id="KW-1133">Transmembrane helix</keyword>
<organism evidence="2 3">
    <name type="scientific">Candidatus Woesebacteria bacterium GW2011_GWC2_31_9</name>
    <dbReference type="NCBI Taxonomy" id="1618586"/>
    <lineage>
        <taxon>Bacteria</taxon>
        <taxon>Candidatus Woeseibacteriota</taxon>
    </lineage>
</organism>
<evidence type="ECO:0000313" key="2">
    <source>
        <dbReference type="EMBL" id="KKP31622.1"/>
    </source>
</evidence>
<dbReference type="Proteomes" id="UP000034803">
    <property type="component" value="Unassembled WGS sequence"/>
</dbReference>
<reference evidence="2 3" key="1">
    <citation type="journal article" date="2015" name="Nature">
        <title>rRNA introns, odd ribosomes, and small enigmatic genomes across a large radiation of phyla.</title>
        <authorList>
            <person name="Brown C.T."/>
            <person name="Hug L.A."/>
            <person name="Thomas B.C."/>
            <person name="Sharon I."/>
            <person name="Castelle C.J."/>
            <person name="Singh A."/>
            <person name="Wilkins M.J."/>
            <person name="Williams K.H."/>
            <person name="Banfield J.F."/>
        </authorList>
    </citation>
    <scope>NUCLEOTIDE SEQUENCE [LARGE SCALE GENOMIC DNA]</scope>
</reference>
<keyword evidence="1" id="KW-0812">Transmembrane</keyword>
<feature type="transmembrane region" description="Helical" evidence="1">
    <location>
        <begin position="21"/>
        <end position="42"/>
    </location>
</feature>
<accession>A0A0G0BKR9</accession>
<evidence type="ECO:0000313" key="3">
    <source>
        <dbReference type="Proteomes" id="UP000034803"/>
    </source>
</evidence>
<protein>
    <submittedName>
        <fullName evidence="2">Uncharacterized protein</fullName>
    </submittedName>
</protein>
<dbReference type="EMBL" id="LBOI01000007">
    <property type="protein sequence ID" value="KKP31622.1"/>
    <property type="molecule type" value="Genomic_DNA"/>
</dbReference>
<name>A0A0G0BKR9_9BACT</name>
<sequence>MIMISKFPLRKGVKKRAVTKIGLILITVIIVITTIILNIFFINKPKDVNNSQIKTNQELENFIVKKSRENCYSAVNKNICDSYHYIITIDSDKGNYAQGSIGIEGGSGGLWVSAKKNGKWDYLLTTNGWSDCKDVEIFPIGIFESSKSITDKCAKDGKFFDRSTGKFIN</sequence>
<comment type="caution">
    <text evidence="2">The sequence shown here is derived from an EMBL/GenBank/DDBJ whole genome shotgun (WGS) entry which is preliminary data.</text>
</comment>
<gene>
    <name evidence="2" type="ORF">UR21_C0007G0039</name>
</gene>